<comment type="caution">
    <text evidence="1">The sequence shown here is derived from an EMBL/GenBank/DDBJ whole genome shotgun (WGS) entry which is preliminary data.</text>
</comment>
<organism evidence="1 2">
    <name type="scientific">Schizophyllum amplum</name>
    <dbReference type="NCBI Taxonomy" id="97359"/>
    <lineage>
        <taxon>Eukaryota</taxon>
        <taxon>Fungi</taxon>
        <taxon>Dikarya</taxon>
        <taxon>Basidiomycota</taxon>
        <taxon>Agaricomycotina</taxon>
        <taxon>Agaricomycetes</taxon>
        <taxon>Agaricomycetidae</taxon>
        <taxon>Agaricales</taxon>
        <taxon>Schizophyllaceae</taxon>
        <taxon>Schizophyllum</taxon>
    </lineage>
</organism>
<gene>
    <name evidence="1" type="ORF">BD626DRAFT_576394</name>
</gene>
<evidence type="ECO:0000313" key="1">
    <source>
        <dbReference type="EMBL" id="TRM55920.1"/>
    </source>
</evidence>
<dbReference type="Proteomes" id="UP000320762">
    <property type="component" value="Unassembled WGS sequence"/>
</dbReference>
<keyword evidence="2" id="KW-1185">Reference proteome</keyword>
<protein>
    <submittedName>
        <fullName evidence="1">Uncharacterized protein</fullName>
    </submittedName>
</protein>
<dbReference type="AlphaFoldDB" id="A0A550BTQ0"/>
<name>A0A550BTQ0_9AGAR</name>
<sequence>MYHDGGTFVSKPQIDRPRAVPPSAQAVNAAVVSSDDLAIPQRFSLETPYAPLVPLGIDTCESGFFAWLSLDRIHPEEDQFGRWSLPIYIVQLWIDFEQRLVAVRDLLIKSLRQPVPLRYKSWSLPDACGYRGYRNTQRGVFRCAAATRDAFAVLSAECRFLAMRSRFAAQGRIHVPTFTAHIVEGCSNMPAAWVDSLMESWRLPTAGVFVDVWNDGYESYVLDFLTVGVSVYFVWGAEADVALARAAIMERDVRMRSYKGCLPNIAGLITIPAWTDALRAWNAKHTSRRPVYVDMSVDDQPTVEVQVWSDYNRWSARRCESWFTSNEDGGNDFRLRQQKLASEGGVPPGSRDRAYRWDAIGNGYFLRRRISVHDFDRFWNMYTSKERFWDSVTNVWDFITEELQQSSLDPNDDDENLDVLLDVSAVYEEEVASIDEAAGIHSVHRPGTSLCNVAEARYGYCIGFTDLREEWVSDPRGDRRAVQARDIRAVLGELMTYPRSVVARLEYATDEDEEEMSEFAGFLSESLTKQTPPWIYCLDFARHNVFSHIVADDGQKIAIRPHVLTQPLGHRSVQYFLCYVDGVAPPPYIVAVDDACLALMCVRIGPALPDVETLAKTLLALGCRFHTFAPVDVDPNSWPSSKPSPAIGMGYRPFGYILDRLDYALYQQSSKTS</sequence>
<dbReference type="EMBL" id="VDMD01000088">
    <property type="protein sequence ID" value="TRM55920.1"/>
    <property type="molecule type" value="Genomic_DNA"/>
</dbReference>
<proteinExistence type="predicted"/>
<reference evidence="1 2" key="1">
    <citation type="journal article" date="2019" name="New Phytol.">
        <title>Comparative genomics reveals unique wood-decay strategies and fruiting body development in the Schizophyllaceae.</title>
        <authorList>
            <person name="Almasi E."/>
            <person name="Sahu N."/>
            <person name="Krizsan K."/>
            <person name="Balint B."/>
            <person name="Kovacs G.M."/>
            <person name="Kiss B."/>
            <person name="Cseklye J."/>
            <person name="Drula E."/>
            <person name="Henrissat B."/>
            <person name="Nagy I."/>
            <person name="Chovatia M."/>
            <person name="Adam C."/>
            <person name="LaButti K."/>
            <person name="Lipzen A."/>
            <person name="Riley R."/>
            <person name="Grigoriev I.V."/>
            <person name="Nagy L.G."/>
        </authorList>
    </citation>
    <scope>NUCLEOTIDE SEQUENCE [LARGE SCALE GENOMIC DNA]</scope>
    <source>
        <strain evidence="1 2">NL-1724</strain>
    </source>
</reference>
<evidence type="ECO:0000313" key="2">
    <source>
        <dbReference type="Proteomes" id="UP000320762"/>
    </source>
</evidence>
<accession>A0A550BTQ0</accession>